<feature type="compositionally biased region" description="Low complexity" evidence="1">
    <location>
        <begin position="74"/>
        <end position="100"/>
    </location>
</feature>
<accession>A0A0M3JI32</accession>
<evidence type="ECO:0000313" key="3">
    <source>
        <dbReference type="Proteomes" id="UP000267096"/>
    </source>
</evidence>
<reference evidence="2 3" key="2">
    <citation type="submission" date="2018-11" db="EMBL/GenBank/DDBJ databases">
        <authorList>
            <consortium name="Pathogen Informatics"/>
        </authorList>
    </citation>
    <scope>NUCLEOTIDE SEQUENCE [LARGE SCALE GENOMIC DNA]</scope>
</reference>
<reference evidence="4" key="1">
    <citation type="submission" date="2017-02" db="UniProtKB">
        <authorList>
            <consortium name="WormBaseParasite"/>
        </authorList>
    </citation>
    <scope>IDENTIFICATION</scope>
</reference>
<keyword evidence="3" id="KW-1185">Reference proteome</keyword>
<name>A0A0M3JI32_ANISI</name>
<evidence type="ECO:0000313" key="2">
    <source>
        <dbReference type="EMBL" id="VDK28445.1"/>
    </source>
</evidence>
<dbReference type="AlphaFoldDB" id="A0A0M3JI32"/>
<organism evidence="4">
    <name type="scientific">Anisakis simplex</name>
    <name type="common">Herring worm</name>
    <dbReference type="NCBI Taxonomy" id="6269"/>
    <lineage>
        <taxon>Eukaryota</taxon>
        <taxon>Metazoa</taxon>
        <taxon>Ecdysozoa</taxon>
        <taxon>Nematoda</taxon>
        <taxon>Chromadorea</taxon>
        <taxon>Rhabditida</taxon>
        <taxon>Spirurina</taxon>
        <taxon>Ascaridomorpha</taxon>
        <taxon>Ascaridoidea</taxon>
        <taxon>Anisakidae</taxon>
        <taxon>Anisakis</taxon>
        <taxon>Anisakis simplex complex</taxon>
    </lineage>
</organism>
<dbReference type="EMBL" id="UYRR01016438">
    <property type="protein sequence ID" value="VDK28445.1"/>
    <property type="molecule type" value="Genomic_DNA"/>
</dbReference>
<feature type="compositionally biased region" description="Polar residues" evidence="1">
    <location>
        <begin position="50"/>
        <end position="65"/>
    </location>
</feature>
<gene>
    <name evidence="2" type="ORF">ASIM_LOCUS7066</name>
</gene>
<dbReference type="WBParaSite" id="ASIM_0000729701-mRNA-1">
    <property type="protein sequence ID" value="ASIM_0000729701-mRNA-1"/>
    <property type="gene ID" value="ASIM_0000729701"/>
</dbReference>
<evidence type="ECO:0000256" key="1">
    <source>
        <dbReference type="SAM" id="MobiDB-lite"/>
    </source>
</evidence>
<sequence>MCVCLCVRYVDVNNNSRLQKPSFKTAEEKNLKRYSVANGRITHRSDSTKIKSASPSTNHITSVTTKHVPKMESLESFPSILSSSRPSQLTSSETSSYSSGSRRRKSTPRRLDVSSTVDLPASDLRANVSPKPDATKFTPMKMEQCSDDHTEEELFSETLPCGQQ</sequence>
<evidence type="ECO:0000313" key="4">
    <source>
        <dbReference type="WBParaSite" id="ASIM_0000729701-mRNA-1"/>
    </source>
</evidence>
<protein>
    <submittedName>
        <fullName evidence="4">MAST4</fullName>
    </submittedName>
</protein>
<proteinExistence type="predicted"/>
<feature type="region of interest" description="Disordered" evidence="1">
    <location>
        <begin position="42"/>
        <end position="164"/>
    </location>
</feature>
<dbReference type="Proteomes" id="UP000267096">
    <property type="component" value="Unassembled WGS sequence"/>
</dbReference>